<evidence type="ECO:0000256" key="1">
    <source>
        <dbReference type="ARBA" id="ARBA00011356"/>
    </source>
</evidence>
<dbReference type="SUPFAM" id="SSF52540">
    <property type="entry name" value="P-loop containing nucleoside triphosphate hydrolases"/>
    <property type="match status" value="1"/>
</dbReference>
<evidence type="ECO:0000256" key="5">
    <source>
        <dbReference type="ARBA" id="ARBA00023224"/>
    </source>
</evidence>
<dbReference type="SUPFAM" id="SSF47895">
    <property type="entry name" value="Transducin (alpha subunit), insertion domain"/>
    <property type="match status" value="1"/>
</dbReference>
<dbReference type="GO" id="GO:0005834">
    <property type="term" value="C:heterotrimeric G-protein complex"/>
    <property type="evidence" value="ECO:0007669"/>
    <property type="project" value="TreeGrafter"/>
</dbReference>
<gene>
    <name evidence="9" type="ORF">C0Q70_10252</name>
</gene>
<evidence type="ECO:0000313" key="10">
    <source>
        <dbReference type="Proteomes" id="UP000245119"/>
    </source>
</evidence>
<dbReference type="CDD" id="cd00066">
    <property type="entry name" value="G-alpha"/>
    <property type="match status" value="1"/>
</dbReference>
<dbReference type="GO" id="GO:0005525">
    <property type="term" value="F:GTP binding"/>
    <property type="evidence" value="ECO:0007669"/>
    <property type="project" value="UniProtKB-KW"/>
</dbReference>
<dbReference type="OrthoDB" id="5817230at2759"/>
<evidence type="ECO:0000256" key="7">
    <source>
        <dbReference type="PIRSR" id="PIRSR601019-2"/>
    </source>
</evidence>
<protein>
    <submittedName>
        <fullName evidence="9">Uncharacterized protein</fullName>
    </submittedName>
</protein>
<evidence type="ECO:0000256" key="4">
    <source>
        <dbReference type="ARBA" id="ARBA00023134"/>
    </source>
</evidence>
<dbReference type="SMART" id="SM00275">
    <property type="entry name" value="G_alpha"/>
    <property type="match status" value="1"/>
</dbReference>
<keyword evidence="10" id="KW-1185">Reference proteome</keyword>
<accession>A0A2T7PC38</accession>
<feature type="binding site" evidence="6">
    <location>
        <position position="358"/>
    </location>
    <ligand>
        <name>GTP</name>
        <dbReference type="ChEBI" id="CHEBI:37565"/>
    </ligand>
</feature>
<evidence type="ECO:0000313" key="9">
    <source>
        <dbReference type="EMBL" id="PVD30976.1"/>
    </source>
</evidence>
<dbReference type="AlphaFoldDB" id="A0A2T7PC38"/>
<keyword evidence="5" id="KW-0807">Transducer</keyword>
<dbReference type="PROSITE" id="PS51882">
    <property type="entry name" value="G_ALPHA"/>
    <property type="match status" value="1"/>
</dbReference>
<dbReference type="Gene3D" id="3.40.50.300">
    <property type="entry name" value="P-loop containing nucleotide triphosphate hydrolases"/>
    <property type="match status" value="1"/>
</dbReference>
<feature type="binding site" evidence="7">
    <location>
        <position position="43"/>
    </location>
    <ligand>
        <name>Mg(2+)</name>
        <dbReference type="ChEBI" id="CHEBI:18420"/>
    </ligand>
</feature>
<dbReference type="EMBL" id="PZQS01000005">
    <property type="protein sequence ID" value="PVD30976.1"/>
    <property type="molecule type" value="Genomic_DNA"/>
</dbReference>
<dbReference type="GO" id="GO:0031683">
    <property type="term" value="F:G-protein beta/gamma-subunit complex binding"/>
    <property type="evidence" value="ECO:0007669"/>
    <property type="project" value="InterPro"/>
</dbReference>
<keyword evidence="2 7" id="KW-0479">Metal-binding</keyword>
<reference evidence="9 10" key="1">
    <citation type="submission" date="2018-04" db="EMBL/GenBank/DDBJ databases">
        <title>The genome of golden apple snail Pomacea canaliculata provides insight into stress tolerance and invasive adaptation.</title>
        <authorList>
            <person name="Liu C."/>
            <person name="Liu B."/>
            <person name="Ren Y."/>
            <person name="Zhang Y."/>
            <person name="Wang H."/>
            <person name="Li S."/>
            <person name="Jiang F."/>
            <person name="Yin L."/>
            <person name="Zhang G."/>
            <person name="Qian W."/>
            <person name="Fan W."/>
        </authorList>
    </citation>
    <scope>NUCLEOTIDE SEQUENCE [LARGE SCALE GENOMIC DNA]</scope>
    <source>
        <strain evidence="9">SZHN2017</strain>
        <tissue evidence="9">Muscle</tissue>
    </source>
</reference>
<dbReference type="STRING" id="400727.A0A2T7PC38"/>
<evidence type="ECO:0000256" key="2">
    <source>
        <dbReference type="ARBA" id="ARBA00022723"/>
    </source>
</evidence>
<dbReference type="GO" id="GO:0005737">
    <property type="term" value="C:cytoplasm"/>
    <property type="evidence" value="ECO:0007669"/>
    <property type="project" value="TreeGrafter"/>
</dbReference>
<dbReference type="InterPro" id="IPR027417">
    <property type="entry name" value="P-loop_NTPase"/>
</dbReference>
<comment type="subunit">
    <text evidence="1">G proteins are composed of 3 units; alpha, beta and gamma. The alpha chain contains the guanine nucleotide binding site.</text>
</comment>
<feature type="region of interest" description="Disordered" evidence="8">
    <location>
        <begin position="1"/>
        <end position="22"/>
    </location>
</feature>
<feature type="binding site" evidence="7">
    <location>
        <position position="215"/>
    </location>
    <ligand>
        <name>Mg(2+)</name>
        <dbReference type="ChEBI" id="CHEBI:18420"/>
    </ligand>
</feature>
<evidence type="ECO:0000256" key="3">
    <source>
        <dbReference type="ARBA" id="ARBA00022741"/>
    </source>
</evidence>
<keyword evidence="4 6" id="KW-0342">GTP-binding</keyword>
<feature type="binding site" evidence="6">
    <location>
        <begin position="234"/>
        <end position="238"/>
    </location>
    <ligand>
        <name>GTP</name>
        <dbReference type="ChEBI" id="CHEBI:37565"/>
    </ligand>
</feature>
<proteinExistence type="predicted"/>
<dbReference type="PANTHER" id="PTHR10218:SF302">
    <property type="entry name" value="GUANINE NUCLEOTIDE-BINDING PROTEIN ALPHA-5 SUBUNIT"/>
    <property type="match status" value="1"/>
</dbReference>
<dbReference type="Gene3D" id="1.10.400.10">
    <property type="entry name" value="GI Alpha 1, domain 2-like"/>
    <property type="match status" value="1"/>
</dbReference>
<name>A0A2T7PC38_POMCA</name>
<dbReference type="InterPro" id="IPR001019">
    <property type="entry name" value="Gprotein_alpha_su"/>
</dbReference>
<dbReference type="Pfam" id="PF00503">
    <property type="entry name" value="G-alpha"/>
    <property type="match status" value="1"/>
</dbReference>
<dbReference type="Proteomes" id="UP000245119">
    <property type="component" value="Linkage Group LG5"/>
</dbReference>
<feature type="binding site" evidence="6">
    <location>
        <begin position="209"/>
        <end position="215"/>
    </location>
    <ligand>
        <name>GTP</name>
        <dbReference type="ChEBI" id="CHEBI:37565"/>
    </ligand>
</feature>
<dbReference type="GO" id="GO:0003924">
    <property type="term" value="F:GTPase activity"/>
    <property type="evidence" value="ECO:0007669"/>
    <property type="project" value="InterPro"/>
</dbReference>
<dbReference type="GO" id="GO:0007188">
    <property type="term" value="P:adenylate cyclase-modulating G protein-coupled receptor signaling pathway"/>
    <property type="evidence" value="ECO:0007669"/>
    <property type="project" value="TreeGrafter"/>
</dbReference>
<dbReference type="InterPro" id="IPR011025">
    <property type="entry name" value="GproteinA_insert"/>
</dbReference>
<sequence>MNKGGRAAIARSKSIDQQLDEERERRQKEVQLLMLGGAGAGKSTFIKQLRLHYGNHFPEAICHQWVPQVLHNLTGALHVVLEQMEVLNIQFDNHLNKQLAVEFQDKFPRMSMEALVLRFTEEDESAERTSPTTCRADVTRRMTFLDKLQLQAPDVAVLQQLWTDLGVQCCYARRQKFQRHALSRTHEYFLDQADRLLTADYVPTVQDILYVHWPTLGVQEHAIAMDSMQFKMIDVAGQKSLRKKWIHFFEGVTAVIFFASLCGFDEALEEDPATNMLQDSLQTFHEVSHSHFLEKTDIILFLNKKDIFLDRIKTVSLATCFPSYKGSSSPEVSLRFIKEQFLQNKPGHKQLYIHISCAVDINLMRHILANVLDIIMEINLRRTQLQ</sequence>
<dbReference type="GO" id="GO:0046872">
    <property type="term" value="F:metal ion binding"/>
    <property type="evidence" value="ECO:0007669"/>
    <property type="project" value="UniProtKB-KW"/>
</dbReference>
<dbReference type="PRINTS" id="PR00318">
    <property type="entry name" value="GPROTEINA"/>
</dbReference>
<keyword evidence="3 6" id="KW-0547">Nucleotide-binding</keyword>
<evidence type="ECO:0000256" key="6">
    <source>
        <dbReference type="PIRSR" id="PIRSR601019-1"/>
    </source>
</evidence>
<dbReference type="PANTHER" id="PTHR10218">
    <property type="entry name" value="GTP-BINDING PROTEIN ALPHA SUBUNIT"/>
    <property type="match status" value="1"/>
</dbReference>
<feature type="binding site" evidence="6">
    <location>
        <begin position="303"/>
        <end position="306"/>
    </location>
    <ligand>
        <name>GTP</name>
        <dbReference type="ChEBI" id="CHEBI:37565"/>
    </ligand>
</feature>
<comment type="caution">
    <text evidence="9">The sequence shown here is derived from an EMBL/GenBank/DDBJ whole genome shotgun (WGS) entry which is preliminary data.</text>
</comment>
<dbReference type="GO" id="GO:0001664">
    <property type="term" value="F:G protein-coupled receptor binding"/>
    <property type="evidence" value="ECO:0007669"/>
    <property type="project" value="TreeGrafter"/>
</dbReference>
<evidence type="ECO:0000256" key="8">
    <source>
        <dbReference type="SAM" id="MobiDB-lite"/>
    </source>
</evidence>
<organism evidence="9 10">
    <name type="scientific">Pomacea canaliculata</name>
    <name type="common">Golden apple snail</name>
    <dbReference type="NCBI Taxonomy" id="400727"/>
    <lineage>
        <taxon>Eukaryota</taxon>
        <taxon>Metazoa</taxon>
        <taxon>Spiralia</taxon>
        <taxon>Lophotrochozoa</taxon>
        <taxon>Mollusca</taxon>
        <taxon>Gastropoda</taxon>
        <taxon>Caenogastropoda</taxon>
        <taxon>Architaenioglossa</taxon>
        <taxon>Ampullarioidea</taxon>
        <taxon>Ampullariidae</taxon>
        <taxon>Pomacea</taxon>
    </lineage>
</organism>
<dbReference type="FunFam" id="3.40.50.300:FF:000720">
    <property type="entry name" value="Guanine nucleotide-binding protein G(k) subunit alpha"/>
    <property type="match status" value="1"/>
</dbReference>
<keyword evidence="7" id="KW-0460">Magnesium</keyword>